<dbReference type="Proteomes" id="UP000321393">
    <property type="component" value="Unassembled WGS sequence"/>
</dbReference>
<protein>
    <submittedName>
        <fullName evidence="2">Gypsy/ty3 element polyprotein</fullName>
    </submittedName>
</protein>
<evidence type="ECO:0000313" key="2">
    <source>
        <dbReference type="EMBL" id="KAA0031882.1"/>
    </source>
</evidence>
<evidence type="ECO:0000313" key="3">
    <source>
        <dbReference type="Proteomes" id="UP000321393"/>
    </source>
</evidence>
<name>A0A5A7SLB5_CUCMM</name>
<dbReference type="AlphaFoldDB" id="A0A5A7SLB5"/>
<keyword evidence="1" id="KW-1133">Transmembrane helix</keyword>
<keyword evidence="1" id="KW-0472">Membrane</keyword>
<keyword evidence="1" id="KW-0812">Transmembrane</keyword>
<gene>
    <name evidence="2" type="ORF">E6C27_scaffold46346G00030</name>
</gene>
<comment type="caution">
    <text evidence="2">The sequence shown here is derived from an EMBL/GenBank/DDBJ whole genome shotgun (WGS) entry which is preliminary data.</text>
</comment>
<dbReference type="EMBL" id="SSTE01022500">
    <property type="protein sequence ID" value="KAA0031882.1"/>
    <property type="molecule type" value="Genomic_DNA"/>
</dbReference>
<feature type="transmembrane region" description="Helical" evidence="1">
    <location>
        <begin position="43"/>
        <end position="64"/>
    </location>
</feature>
<reference evidence="2 3" key="1">
    <citation type="submission" date="2019-08" db="EMBL/GenBank/DDBJ databases">
        <title>Draft genome sequences of two oriental melons (Cucumis melo L. var makuwa).</title>
        <authorList>
            <person name="Kwon S.-Y."/>
        </authorList>
    </citation>
    <scope>NUCLEOTIDE SEQUENCE [LARGE SCALE GENOMIC DNA]</scope>
    <source>
        <strain evidence="3">cv. SW 3</strain>
        <tissue evidence="2">Leaf</tissue>
    </source>
</reference>
<evidence type="ECO:0000256" key="1">
    <source>
        <dbReference type="SAM" id="Phobius"/>
    </source>
</evidence>
<proteinExistence type="predicted"/>
<accession>A0A5A7SLB5</accession>
<organism evidence="2 3">
    <name type="scientific">Cucumis melo var. makuwa</name>
    <name type="common">Oriental melon</name>
    <dbReference type="NCBI Taxonomy" id="1194695"/>
    <lineage>
        <taxon>Eukaryota</taxon>
        <taxon>Viridiplantae</taxon>
        <taxon>Streptophyta</taxon>
        <taxon>Embryophyta</taxon>
        <taxon>Tracheophyta</taxon>
        <taxon>Spermatophyta</taxon>
        <taxon>Magnoliopsida</taxon>
        <taxon>eudicotyledons</taxon>
        <taxon>Gunneridae</taxon>
        <taxon>Pentapetalae</taxon>
        <taxon>rosids</taxon>
        <taxon>fabids</taxon>
        <taxon>Cucurbitales</taxon>
        <taxon>Cucurbitaceae</taxon>
        <taxon>Benincaseae</taxon>
        <taxon>Cucumis</taxon>
    </lineage>
</organism>
<sequence length="408" mass="46066">MQGRLLRAGRQLIVLVGVSNEYLDLPLIPLRRMTSNLFSEMRLLQHLLLALLIMILLIIESTFFEPPNKVSVLSPYRRRAASLLRSFTVASRLLRPSDYPYSKPLFIDSVSLSFQSSLRTLSDSEKVASFLWCSLRLPSRKKVADFRERFEALSAPLSHLSDEVLESTFLNGLDPEIKAEVLSYEPVGLGQIMRAALWIEDKQMVTRSRLGQTKPIKAASQTLNCRQGRQMSDPLYYTKSIPTGIVVKVKSSLYYDDEMWEGEDELSEVPAPDVEEVTDVAELDLNTVTPCGGESSSFTEELRSHHGKRKGPAKGFLRTTWSPWKVIKEDRLPLPLGGVDLILGMQWRRTLGVTEVDWKNFTLTIGVGEERYSGGPKEKRGFAKILAEKKGGRRISGMNKSFGRSIRR</sequence>